<accession>A0A933SES0</accession>
<evidence type="ECO:0000313" key="1">
    <source>
        <dbReference type="EMBL" id="MBI5169955.1"/>
    </source>
</evidence>
<sequence>MHDPGAANVDVSPRRAGNPWRRTLLVLLAACSLLGQGERFRVDPRFRSPSTTLLAYWEALRQGDGDSAYECFVEGRHDLPMPGALWFLPPTDDLWLTGFRSLPVTSGRVMVTYEVHYRPRGSGEERMFKTGSELVRSHGEWRISQPLGEVSMPEWKGVPGPIDT</sequence>
<gene>
    <name evidence="1" type="ORF">HZA61_10735</name>
</gene>
<comment type="caution">
    <text evidence="1">The sequence shown here is derived from an EMBL/GenBank/DDBJ whole genome shotgun (WGS) entry which is preliminary data.</text>
</comment>
<reference evidence="1" key="1">
    <citation type="submission" date="2020-07" db="EMBL/GenBank/DDBJ databases">
        <title>Huge and variable diversity of episymbiotic CPR bacteria and DPANN archaea in groundwater ecosystems.</title>
        <authorList>
            <person name="He C.Y."/>
            <person name="Keren R."/>
            <person name="Whittaker M."/>
            <person name="Farag I.F."/>
            <person name="Doudna J."/>
            <person name="Cate J.H.D."/>
            <person name="Banfield J.F."/>
        </authorList>
    </citation>
    <scope>NUCLEOTIDE SEQUENCE</scope>
    <source>
        <strain evidence="1">NC_groundwater_1813_Pr3_B-0.1um_71_17</strain>
    </source>
</reference>
<name>A0A933SES0_UNCEI</name>
<dbReference type="EMBL" id="JACRIW010000076">
    <property type="protein sequence ID" value="MBI5169955.1"/>
    <property type="molecule type" value="Genomic_DNA"/>
</dbReference>
<proteinExistence type="predicted"/>
<dbReference type="AlphaFoldDB" id="A0A933SES0"/>
<organism evidence="1 2">
    <name type="scientific">Eiseniibacteriota bacterium</name>
    <dbReference type="NCBI Taxonomy" id="2212470"/>
    <lineage>
        <taxon>Bacteria</taxon>
        <taxon>Candidatus Eiseniibacteriota</taxon>
    </lineage>
</organism>
<protein>
    <submittedName>
        <fullName evidence="1">Uncharacterized protein</fullName>
    </submittedName>
</protein>
<evidence type="ECO:0000313" key="2">
    <source>
        <dbReference type="Proteomes" id="UP000696931"/>
    </source>
</evidence>
<dbReference type="Proteomes" id="UP000696931">
    <property type="component" value="Unassembled WGS sequence"/>
</dbReference>